<keyword evidence="2" id="KW-1133">Transmembrane helix</keyword>
<gene>
    <name evidence="3" type="ORF">CUR178_05190</name>
</gene>
<dbReference type="EMBL" id="JAFHKP010000025">
    <property type="protein sequence ID" value="KAG5477486.1"/>
    <property type="molecule type" value="Genomic_DNA"/>
</dbReference>
<evidence type="ECO:0000256" key="2">
    <source>
        <dbReference type="SAM" id="Phobius"/>
    </source>
</evidence>
<evidence type="ECO:0000256" key="1">
    <source>
        <dbReference type="SAM" id="MobiDB-lite"/>
    </source>
</evidence>
<accession>A0A836KKC4</accession>
<evidence type="ECO:0000313" key="4">
    <source>
        <dbReference type="Proteomes" id="UP000674179"/>
    </source>
</evidence>
<organism evidence="3 4">
    <name type="scientific">Leishmania enriettii</name>
    <dbReference type="NCBI Taxonomy" id="5663"/>
    <lineage>
        <taxon>Eukaryota</taxon>
        <taxon>Discoba</taxon>
        <taxon>Euglenozoa</taxon>
        <taxon>Kinetoplastea</taxon>
        <taxon>Metakinetoplastina</taxon>
        <taxon>Trypanosomatida</taxon>
        <taxon>Trypanosomatidae</taxon>
        <taxon>Leishmaniinae</taxon>
        <taxon>Leishmania</taxon>
    </lineage>
</organism>
<protein>
    <submittedName>
        <fullName evidence="3">Uncharacterized protein</fullName>
    </submittedName>
</protein>
<dbReference type="Proteomes" id="UP000674179">
    <property type="component" value="Chromosome 25"/>
</dbReference>
<name>A0A836KKC4_LEIEN</name>
<feature type="transmembrane region" description="Helical" evidence="2">
    <location>
        <begin position="71"/>
        <end position="91"/>
    </location>
</feature>
<dbReference type="KEGG" id="lenr:94172394"/>
<evidence type="ECO:0000313" key="3">
    <source>
        <dbReference type="EMBL" id="KAG5477486.1"/>
    </source>
</evidence>
<dbReference type="AlphaFoldDB" id="A0A836KKC4"/>
<feature type="transmembrane region" description="Helical" evidence="2">
    <location>
        <begin position="12"/>
        <end position="32"/>
    </location>
</feature>
<sequence>MLIIMANCKAFCWACLAAYSAIMLTITTVYLWTQWGRQRGFAEVREKMQHRHDGSANINGIAFADSGWAEYILVALFHALHLVCLALFLFGRHSRRKMVVGCALLLSCAVVYIIFYGCVILQGRLEQLHHQRFLAAPEAVAALQPEQGGSLSHELEMHFADRATAGAVAAASPFNGEQDKVSRASVEGVRGGLGKCGAASVDASDSLSYSSVVWSVLETLIDVLAVIVSSSDGSTGSGEVDLHPDGAITSSEVPFSGLFRLSLLVLNCAGFVLSIWGVVLFDVSSASEPAPISSAGLAASVLSQLAARRRGRAAAALSDSAAPASPPTVTAVEAKKTQ</sequence>
<feature type="region of interest" description="Disordered" evidence="1">
    <location>
        <begin position="316"/>
        <end position="338"/>
    </location>
</feature>
<proteinExistence type="predicted"/>
<keyword evidence="2" id="KW-0472">Membrane</keyword>
<dbReference type="GeneID" id="94172394"/>
<comment type="caution">
    <text evidence="3">The sequence shown here is derived from an EMBL/GenBank/DDBJ whole genome shotgun (WGS) entry which is preliminary data.</text>
</comment>
<dbReference type="OrthoDB" id="266212at2759"/>
<dbReference type="RefSeq" id="XP_067692426.1">
    <property type="nucleotide sequence ID" value="XM_067836884.1"/>
</dbReference>
<keyword evidence="4" id="KW-1185">Reference proteome</keyword>
<feature type="transmembrane region" description="Helical" evidence="2">
    <location>
        <begin position="98"/>
        <end position="122"/>
    </location>
</feature>
<reference evidence="3 4" key="1">
    <citation type="submission" date="2021-02" db="EMBL/GenBank/DDBJ databases">
        <title>Leishmania (Mundinia) enrietti genome sequencing and assembly.</title>
        <authorList>
            <person name="Almutairi H."/>
            <person name="Gatherer D."/>
        </authorList>
    </citation>
    <scope>NUCLEOTIDE SEQUENCE [LARGE SCALE GENOMIC DNA]</scope>
    <source>
        <strain evidence="3">CUR178</strain>
    </source>
</reference>
<keyword evidence="2" id="KW-0812">Transmembrane</keyword>